<feature type="signal peptide" evidence="3">
    <location>
        <begin position="1"/>
        <end position="32"/>
    </location>
</feature>
<feature type="region of interest" description="Disordered" evidence="1">
    <location>
        <begin position="309"/>
        <end position="347"/>
    </location>
</feature>
<sequence>MMLKQSATAPILLATAFLVGCSCLLPITKCDATVPFVAYGTSVGDAKLPPFVDDDYYGPFPLATPMTFLDGGQETQYYVSSNGAIMFIPSYSYTFPPVYSPSNGRLIASAYGDLYTPSAASGGVYHRTFTASGTAMSDMWSDVLPSIPFTPTAALVMTLDNVPDLAGTGLVTVQTIVLWNTARTMLMFRVKSITAQTLIFGGYVGPTGTYLMPPNNKLSWPTLSNVGVPGLFVVVPLELTPAPAPPTPAPPPPLALKTATPASSPSASPSSMLSFSETLSISETDSFSLSMSLSAAVSLSYSLSVSQTDSYSLSTSPSMTPSQSRPRSLSVSETNSFSLSTSPSTTLSLSHSFSISEIDSFSLSTSTSATLSLSHSFSISEIDSFSLSTSTSVTLALSRSHSLSVSESDSFLPSTSPTTSSTLSCSRSVSEFDSLTLTSKSSTLSLSYSTSVSQSESFTLSVSLSKTVSISYSLSVSATDSFSLTTSPSTFSLSRSWSASISASSTMSLSYSLSESLSLSTTPSSTLSGTHPSLLVTESHSLRTRSVSPTLTSSDDSIPDGSGWRMIVIIAVPGVVGLAIAFGVIVAMKHASVGATATSTWAAVEAPPLPPGTSTTLPF</sequence>
<dbReference type="Proteomes" id="UP000051952">
    <property type="component" value="Unassembled WGS sequence"/>
</dbReference>
<proteinExistence type="predicted"/>
<reference evidence="5" key="1">
    <citation type="submission" date="2015-09" db="EMBL/GenBank/DDBJ databases">
        <authorList>
            <consortium name="Pathogen Informatics"/>
        </authorList>
    </citation>
    <scope>NUCLEOTIDE SEQUENCE [LARGE SCALE GENOMIC DNA]</scope>
    <source>
        <strain evidence="5">Lake Konstanz</strain>
    </source>
</reference>
<evidence type="ECO:0000256" key="3">
    <source>
        <dbReference type="SAM" id="SignalP"/>
    </source>
</evidence>
<dbReference type="AlphaFoldDB" id="A0A0S4IQ97"/>
<dbReference type="SUPFAM" id="SSF56935">
    <property type="entry name" value="Porins"/>
    <property type="match status" value="1"/>
</dbReference>
<keyword evidence="2" id="KW-0812">Transmembrane</keyword>
<organism evidence="4 5">
    <name type="scientific">Bodo saltans</name>
    <name type="common">Flagellated protozoan</name>
    <dbReference type="NCBI Taxonomy" id="75058"/>
    <lineage>
        <taxon>Eukaryota</taxon>
        <taxon>Discoba</taxon>
        <taxon>Euglenozoa</taxon>
        <taxon>Kinetoplastea</taxon>
        <taxon>Metakinetoplastina</taxon>
        <taxon>Eubodonida</taxon>
        <taxon>Bodonidae</taxon>
        <taxon>Bodo</taxon>
    </lineage>
</organism>
<dbReference type="EMBL" id="CYKH01000456">
    <property type="protein sequence ID" value="CUF94279.1"/>
    <property type="molecule type" value="Genomic_DNA"/>
</dbReference>
<feature type="compositionally biased region" description="Low complexity" evidence="1">
    <location>
        <begin position="255"/>
        <end position="270"/>
    </location>
</feature>
<feature type="chain" id="PRO_5006621413" evidence="3">
    <location>
        <begin position="33"/>
        <end position="619"/>
    </location>
</feature>
<feature type="compositionally biased region" description="Pro residues" evidence="1">
    <location>
        <begin position="244"/>
        <end position="254"/>
    </location>
</feature>
<evidence type="ECO:0000256" key="2">
    <source>
        <dbReference type="SAM" id="Phobius"/>
    </source>
</evidence>
<dbReference type="PROSITE" id="PS51257">
    <property type="entry name" value="PROKAR_LIPOPROTEIN"/>
    <property type="match status" value="1"/>
</dbReference>
<protein>
    <submittedName>
        <fullName evidence="4">Membrane-associated protein, putative</fullName>
    </submittedName>
</protein>
<name>A0A0S4IQ97_BODSA</name>
<evidence type="ECO:0000256" key="1">
    <source>
        <dbReference type="SAM" id="MobiDB-lite"/>
    </source>
</evidence>
<gene>
    <name evidence="4" type="ORF">BSAL_67620</name>
</gene>
<accession>A0A0S4IQ97</accession>
<dbReference type="VEuPathDB" id="TriTrypDB:BSAL_67620"/>
<feature type="transmembrane region" description="Helical" evidence="2">
    <location>
        <begin position="563"/>
        <end position="587"/>
    </location>
</feature>
<keyword evidence="5" id="KW-1185">Reference proteome</keyword>
<feature type="region of interest" description="Disordered" evidence="1">
    <location>
        <begin position="244"/>
        <end position="270"/>
    </location>
</feature>
<keyword evidence="2" id="KW-0472">Membrane</keyword>
<evidence type="ECO:0000313" key="5">
    <source>
        <dbReference type="Proteomes" id="UP000051952"/>
    </source>
</evidence>
<keyword evidence="2" id="KW-1133">Transmembrane helix</keyword>
<keyword evidence="3" id="KW-0732">Signal</keyword>
<evidence type="ECO:0000313" key="4">
    <source>
        <dbReference type="EMBL" id="CUF94279.1"/>
    </source>
</evidence>